<sequence>NVTSDQNIKTNNKFTATRIEFILNDSPENIQIEDI</sequence>
<name>A0A3B0TUR2_9ZZZZ</name>
<organism evidence="1">
    <name type="scientific">hydrothermal vent metagenome</name>
    <dbReference type="NCBI Taxonomy" id="652676"/>
    <lineage>
        <taxon>unclassified sequences</taxon>
        <taxon>metagenomes</taxon>
        <taxon>ecological metagenomes</taxon>
    </lineage>
</organism>
<gene>
    <name evidence="1" type="ORF">MNBD_BACTEROID04-1839</name>
</gene>
<evidence type="ECO:0000313" key="1">
    <source>
        <dbReference type="EMBL" id="VAW21728.1"/>
    </source>
</evidence>
<feature type="non-terminal residue" evidence="1">
    <location>
        <position position="1"/>
    </location>
</feature>
<proteinExistence type="predicted"/>
<protein>
    <submittedName>
        <fullName evidence="1">Uncharacterized protein</fullName>
    </submittedName>
</protein>
<dbReference type="AlphaFoldDB" id="A0A3B0TUR2"/>
<dbReference type="EMBL" id="UOER01000104">
    <property type="protein sequence ID" value="VAW21728.1"/>
    <property type="molecule type" value="Genomic_DNA"/>
</dbReference>
<accession>A0A3B0TUR2</accession>
<reference evidence="1" key="1">
    <citation type="submission" date="2018-06" db="EMBL/GenBank/DDBJ databases">
        <authorList>
            <person name="Zhirakovskaya E."/>
        </authorList>
    </citation>
    <scope>NUCLEOTIDE SEQUENCE</scope>
</reference>